<feature type="signal peptide" evidence="1">
    <location>
        <begin position="1"/>
        <end position="24"/>
    </location>
</feature>
<dbReference type="OrthoDB" id="9806572at2"/>
<protein>
    <submittedName>
        <fullName evidence="2">Uncharacterized protein</fullName>
    </submittedName>
</protein>
<sequence>MRKKATTVTLALAGLLACPLAVSAKTSFVGEFRDWGVYRNTQLPGNKCYALTAPTSFHPAGVRHGDNFVIISKSSGQFSPQLVMGYQLKPNSSVTVTIDGKNYPFFTEGNRAWAQNVADEASILNAMRSGRAMNVQATSSRGTNTRYSFSLMGLSASLKRVDQC</sequence>
<dbReference type="EMBL" id="QLMK01000002">
    <property type="protein sequence ID" value="RAK32105.1"/>
    <property type="molecule type" value="Genomic_DNA"/>
</dbReference>
<accession>A0A364JXD8</accession>
<organism evidence="2 3">
    <name type="scientific">Falsochrobactrum ovis</name>
    <dbReference type="NCBI Taxonomy" id="1293442"/>
    <lineage>
        <taxon>Bacteria</taxon>
        <taxon>Pseudomonadati</taxon>
        <taxon>Pseudomonadota</taxon>
        <taxon>Alphaproteobacteria</taxon>
        <taxon>Hyphomicrobiales</taxon>
        <taxon>Brucellaceae</taxon>
        <taxon>Falsochrobactrum</taxon>
    </lineage>
</organism>
<dbReference type="Proteomes" id="UP000249453">
    <property type="component" value="Unassembled WGS sequence"/>
</dbReference>
<evidence type="ECO:0000313" key="2">
    <source>
        <dbReference type="EMBL" id="RAK32105.1"/>
    </source>
</evidence>
<dbReference type="AlphaFoldDB" id="A0A364JXD8"/>
<dbReference type="RefSeq" id="WP_111574359.1">
    <property type="nucleotide sequence ID" value="NZ_JBHEEY010000003.1"/>
</dbReference>
<evidence type="ECO:0000256" key="1">
    <source>
        <dbReference type="SAM" id="SignalP"/>
    </source>
</evidence>
<keyword evidence="3" id="KW-1185">Reference proteome</keyword>
<dbReference type="InterPro" id="IPR038696">
    <property type="entry name" value="IalB_sf"/>
</dbReference>
<feature type="chain" id="PRO_5016759022" evidence="1">
    <location>
        <begin position="25"/>
        <end position="164"/>
    </location>
</feature>
<dbReference type="InterPro" id="IPR010642">
    <property type="entry name" value="Invasion_prot_B"/>
</dbReference>
<dbReference type="PROSITE" id="PS51257">
    <property type="entry name" value="PROKAR_LIPOPROTEIN"/>
    <property type="match status" value="1"/>
</dbReference>
<proteinExistence type="predicted"/>
<name>A0A364JXD8_9HYPH</name>
<gene>
    <name evidence="2" type="ORF">C7374_102101</name>
</gene>
<dbReference type="Gene3D" id="2.60.40.1880">
    <property type="entry name" value="Invasion associated locus B (IalB) protein"/>
    <property type="match status" value="1"/>
</dbReference>
<comment type="caution">
    <text evidence="2">The sequence shown here is derived from an EMBL/GenBank/DDBJ whole genome shotgun (WGS) entry which is preliminary data.</text>
</comment>
<evidence type="ECO:0000313" key="3">
    <source>
        <dbReference type="Proteomes" id="UP000249453"/>
    </source>
</evidence>
<reference evidence="2 3" key="1">
    <citation type="submission" date="2018-06" db="EMBL/GenBank/DDBJ databases">
        <title>Genomic Encyclopedia of Type Strains, Phase IV (KMG-IV): sequencing the most valuable type-strain genomes for metagenomic binning, comparative biology and taxonomic classification.</title>
        <authorList>
            <person name="Goeker M."/>
        </authorList>
    </citation>
    <scope>NUCLEOTIDE SEQUENCE [LARGE SCALE GENOMIC DNA]</scope>
    <source>
        <strain evidence="2 3">DSM 26720</strain>
    </source>
</reference>
<dbReference type="Pfam" id="PF06776">
    <property type="entry name" value="IalB"/>
    <property type="match status" value="1"/>
</dbReference>
<keyword evidence="1" id="KW-0732">Signal</keyword>